<gene>
    <name evidence="2" type="ORF">DLJ61_04300</name>
</gene>
<feature type="transmembrane region" description="Helical" evidence="1">
    <location>
        <begin position="98"/>
        <end position="117"/>
    </location>
</feature>
<keyword evidence="1" id="KW-1133">Transmembrane helix</keyword>
<accession>A0AAD0NW58</accession>
<organism evidence="2 3">
    <name type="scientific">Gordonia terrae</name>
    <dbReference type="NCBI Taxonomy" id="2055"/>
    <lineage>
        <taxon>Bacteria</taxon>
        <taxon>Bacillati</taxon>
        <taxon>Actinomycetota</taxon>
        <taxon>Actinomycetes</taxon>
        <taxon>Mycobacteriales</taxon>
        <taxon>Gordoniaceae</taxon>
        <taxon>Gordonia</taxon>
    </lineage>
</organism>
<evidence type="ECO:0000313" key="2">
    <source>
        <dbReference type="EMBL" id="AWO82867.1"/>
    </source>
</evidence>
<feature type="transmembrane region" description="Helical" evidence="1">
    <location>
        <begin position="21"/>
        <end position="45"/>
    </location>
</feature>
<keyword evidence="1" id="KW-0472">Membrane</keyword>
<evidence type="ECO:0000256" key="1">
    <source>
        <dbReference type="SAM" id="Phobius"/>
    </source>
</evidence>
<sequence>MPTEETAENPPPSSPVSTLDAFASVTLGLVHAVLALITVAAAALTAFVTDACAYEACGSPVWTEVAVGVGIGSAIVLLAVSVTLVVRRVRRGLPAWPAAAWCCAIQLVMIFVVLEIGSQAGTLD</sequence>
<feature type="transmembrane region" description="Helical" evidence="1">
    <location>
        <begin position="65"/>
        <end position="86"/>
    </location>
</feature>
<protein>
    <submittedName>
        <fullName evidence="2">Uncharacterized protein</fullName>
    </submittedName>
</protein>
<name>A0AAD0NW58_9ACTN</name>
<proteinExistence type="predicted"/>
<reference evidence="2 3" key="1">
    <citation type="submission" date="2018-05" db="EMBL/GenBank/DDBJ databases">
        <title>Complete genome sequence of Gordonia terrae NRRL B-16283.</title>
        <authorList>
            <person name="Garlena R.A."/>
            <person name="Russell D.A."/>
            <person name="Hatfull G.F."/>
        </authorList>
    </citation>
    <scope>NUCLEOTIDE SEQUENCE [LARGE SCALE GENOMIC DNA]</scope>
    <source>
        <strain evidence="2 3">NRRL B-16283</strain>
    </source>
</reference>
<dbReference type="EMBL" id="CP029604">
    <property type="protein sequence ID" value="AWO82867.1"/>
    <property type="molecule type" value="Genomic_DNA"/>
</dbReference>
<dbReference type="AlphaFoldDB" id="A0AAD0NW58"/>
<dbReference type="GeneID" id="32686956"/>
<dbReference type="Proteomes" id="UP000247118">
    <property type="component" value="Chromosome"/>
</dbReference>
<keyword evidence="1" id="KW-0812">Transmembrane</keyword>
<evidence type="ECO:0000313" key="3">
    <source>
        <dbReference type="Proteomes" id="UP000247118"/>
    </source>
</evidence>
<dbReference type="RefSeq" id="WP_004020725.1">
    <property type="nucleotide sequence ID" value="NZ_CABEIC010000002.1"/>
</dbReference>
<dbReference type="KEGG" id="gta:BCM27_04270"/>